<evidence type="ECO:0000313" key="4">
    <source>
        <dbReference type="Proteomes" id="UP000035068"/>
    </source>
</evidence>
<sequence length="412" mass="47879">MAITRENLYEEVWAEPMITVAKRYNVSSSFLARVCKRMNVPRPARGYWAKLAVGKTSKQPPLPEAQPGDELEWSRDGEPIRAPRKLPQPPQGRRRRKAHPRTDSSGQHNLLVGAREHFDAAREKDDGYLKPQKRLLVDLILSRESLARALESANTLFLALENRGHRVVFSPSSEHFRRATVDPREHDLGYPPTLWCPYRTTVVFVGTVAIGLTLFEIAESVEVRWVDGKYIRVADAPPPKRRGYSSSSWVSKRDLPSGRFCLQAYSPYPRTDWKRQWRESKNGDLANKIPSIVRELEREASTIATLVEEAEHEAELERQRWEAKRLQWAREEAERKRMQALEESREQLFDIIEKWAEAKRVEEFFDDAERRAAEMNTEDNAFFQERLRKARALLGGVDTLHRFRQWKAPDEI</sequence>
<reference evidence="3 4" key="1">
    <citation type="submission" date="2014-12" db="EMBL/GenBank/DDBJ databases">
        <title>Genomes of Geoalkalibacter ferrihydriticus and Geoalkalibacter subterraneus, two haloalkaliphilic metal-reducing members of the Geobacteraceae.</title>
        <authorList>
            <person name="Badalamenti J.P."/>
            <person name="Torres C.I."/>
            <person name="Krajmalnik-Brown R."/>
            <person name="Bond D.R."/>
        </authorList>
    </citation>
    <scope>NUCLEOTIDE SEQUENCE [LARGE SCALE GENOMIC DNA]</scope>
    <source>
        <strain evidence="3 4">DSM 17813</strain>
    </source>
</reference>
<dbReference type="EMBL" id="JWJD01000004">
    <property type="protein sequence ID" value="KIH76249.1"/>
    <property type="molecule type" value="Genomic_DNA"/>
</dbReference>
<feature type="coiled-coil region" evidence="1">
    <location>
        <begin position="293"/>
        <end position="378"/>
    </location>
</feature>
<accession>A0A0C2DS21</accession>
<organism evidence="3 4">
    <name type="scientific">Geoalkalibacter ferrihydriticus DSM 17813</name>
    <dbReference type="NCBI Taxonomy" id="1121915"/>
    <lineage>
        <taxon>Bacteria</taxon>
        <taxon>Pseudomonadati</taxon>
        <taxon>Thermodesulfobacteriota</taxon>
        <taxon>Desulfuromonadia</taxon>
        <taxon>Desulfuromonadales</taxon>
        <taxon>Geoalkalibacteraceae</taxon>
        <taxon>Geoalkalibacter</taxon>
    </lineage>
</organism>
<evidence type="ECO:0000313" key="3">
    <source>
        <dbReference type="EMBL" id="KIH76249.1"/>
    </source>
</evidence>
<gene>
    <name evidence="3" type="ORF">GFER_11555</name>
</gene>
<evidence type="ECO:0000256" key="1">
    <source>
        <dbReference type="SAM" id="Coils"/>
    </source>
</evidence>
<feature type="region of interest" description="Disordered" evidence="2">
    <location>
        <begin position="57"/>
        <end position="111"/>
    </location>
</feature>
<dbReference type="Proteomes" id="UP000035068">
    <property type="component" value="Unassembled WGS sequence"/>
</dbReference>
<keyword evidence="1" id="KW-0175">Coiled coil</keyword>
<protein>
    <submittedName>
        <fullName evidence="3">Uncharacterized protein</fullName>
    </submittedName>
</protein>
<proteinExistence type="predicted"/>
<evidence type="ECO:0000256" key="2">
    <source>
        <dbReference type="SAM" id="MobiDB-lite"/>
    </source>
</evidence>
<feature type="compositionally biased region" description="Basic and acidic residues" evidence="2">
    <location>
        <begin position="72"/>
        <end position="81"/>
    </location>
</feature>
<dbReference type="RefSeq" id="WP_040099777.1">
    <property type="nucleotide sequence ID" value="NZ_JWJD01000004.1"/>
</dbReference>
<dbReference type="AlphaFoldDB" id="A0A0C2DS21"/>
<name>A0A0C2DS21_9BACT</name>
<comment type="caution">
    <text evidence="3">The sequence shown here is derived from an EMBL/GenBank/DDBJ whole genome shotgun (WGS) entry which is preliminary data.</text>
</comment>
<keyword evidence="4" id="KW-1185">Reference proteome</keyword>